<dbReference type="Pfam" id="PF07660">
    <property type="entry name" value="STN"/>
    <property type="match status" value="1"/>
</dbReference>
<evidence type="ECO:0000259" key="8">
    <source>
        <dbReference type="SMART" id="SM00965"/>
    </source>
</evidence>
<dbReference type="SUPFAM" id="SSF56935">
    <property type="entry name" value="Porins"/>
    <property type="match status" value="1"/>
</dbReference>
<comment type="subcellular location">
    <subcellularLocation>
        <location evidence="1 7">Cell outer membrane</location>
        <topology evidence="1 7">Multi-pass membrane protein</topology>
    </subcellularLocation>
</comment>
<evidence type="ECO:0000256" key="3">
    <source>
        <dbReference type="ARBA" id="ARBA00022452"/>
    </source>
</evidence>
<keyword evidence="3 7" id="KW-1134">Transmembrane beta strand</keyword>
<dbReference type="SMART" id="SM00965">
    <property type="entry name" value="STN"/>
    <property type="match status" value="1"/>
</dbReference>
<dbReference type="EMBL" id="JAASQJ010000003">
    <property type="protein sequence ID" value="NIJ54645.1"/>
    <property type="molecule type" value="Genomic_DNA"/>
</dbReference>
<evidence type="ECO:0000256" key="4">
    <source>
        <dbReference type="ARBA" id="ARBA00022692"/>
    </source>
</evidence>
<dbReference type="Gene3D" id="2.40.170.20">
    <property type="entry name" value="TonB-dependent receptor, beta-barrel domain"/>
    <property type="match status" value="1"/>
</dbReference>
<name>A0ABX0USB3_9BACT</name>
<dbReference type="InterPro" id="IPR008969">
    <property type="entry name" value="CarboxyPept-like_regulatory"/>
</dbReference>
<reference evidence="9 10" key="1">
    <citation type="submission" date="2020-03" db="EMBL/GenBank/DDBJ databases">
        <title>Genomic Encyclopedia of Type Strains, Phase IV (KMG-IV): sequencing the most valuable type-strain genomes for metagenomic binning, comparative biology and taxonomic classification.</title>
        <authorList>
            <person name="Goeker M."/>
        </authorList>
    </citation>
    <scope>NUCLEOTIDE SEQUENCE [LARGE SCALE GENOMIC DNA]</scope>
    <source>
        <strain evidence="9 10">DSM 102865</strain>
    </source>
</reference>
<proteinExistence type="inferred from homology"/>
<keyword evidence="4 7" id="KW-0812">Transmembrane</keyword>
<dbReference type="InterPro" id="IPR012910">
    <property type="entry name" value="Plug_dom"/>
</dbReference>
<comment type="caution">
    <text evidence="9">The sequence shown here is derived from an EMBL/GenBank/DDBJ whole genome shotgun (WGS) entry which is preliminary data.</text>
</comment>
<dbReference type="NCBIfam" id="TIGR04056">
    <property type="entry name" value="OMP_RagA_SusC"/>
    <property type="match status" value="1"/>
</dbReference>
<evidence type="ECO:0000256" key="7">
    <source>
        <dbReference type="PROSITE-ProRule" id="PRU01360"/>
    </source>
</evidence>
<protein>
    <submittedName>
        <fullName evidence="9">TonB-linked SusC/RagA family outer membrane protein</fullName>
    </submittedName>
</protein>
<dbReference type="PROSITE" id="PS52016">
    <property type="entry name" value="TONB_DEPENDENT_REC_3"/>
    <property type="match status" value="1"/>
</dbReference>
<dbReference type="NCBIfam" id="TIGR04057">
    <property type="entry name" value="SusC_RagA_signa"/>
    <property type="match status" value="1"/>
</dbReference>
<dbReference type="Pfam" id="PF07715">
    <property type="entry name" value="Plug"/>
    <property type="match status" value="1"/>
</dbReference>
<dbReference type="RefSeq" id="WP_167273102.1">
    <property type="nucleotide sequence ID" value="NZ_JAASQJ010000003.1"/>
</dbReference>
<dbReference type="InterPro" id="IPR039426">
    <property type="entry name" value="TonB-dep_rcpt-like"/>
</dbReference>
<dbReference type="Gene3D" id="2.170.130.10">
    <property type="entry name" value="TonB-dependent receptor, plug domain"/>
    <property type="match status" value="1"/>
</dbReference>
<evidence type="ECO:0000256" key="6">
    <source>
        <dbReference type="ARBA" id="ARBA00023237"/>
    </source>
</evidence>
<dbReference type="InterPro" id="IPR036942">
    <property type="entry name" value="Beta-barrel_TonB_sf"/>
</dbReference>
<keyword evidence="10" id="KW-1185">Reference proteome</keyword>
<evidence type="ECO:0000256" key="1">
    <source>
        <dbReference type="ARBA" id="ARBA00004571"/>
    </source>
</evidence>
<dbReference type="Proteomes" id="UP001179181">
    <property type="component" value="Unassembled WGS sequence"/>
</dbReference>
<dbReference type="Pfam" id="PF13715">
    <property type="entry name" value="CarbopepD_reg_2"/>
    <property type="match status" value="1"/>
</dbReference>
<evidence type="ECO:0000256" key="2">
    <source>
        <dbReference type="ARBA" id="ARBA00022448"/>
    </source>
</evidence>
<feature type="domain" description="Secretin/TonB short N-terminal" evidence="8">
    <location>
        <begin position="69"/>
        <end position="120"/>
    </location>
</feature>
<dbReference type="Gene3D" id="2.60.40.1120">
    <property type="entry name" value="Carboxypeptidase-like, regulatory domain"/>
    <property type="match status" value="1"/>
</dbReference>
<evidence type="ECO:0000256" key="5">
    <source>
        <dbReference type="ARBA" id="ARBA00023136"/>
    </source>
</evidence>
<keyword evidence="2 7" id="KW-0813">Transport</keyword>
<dbReference type="InterPro" id="IPR037066">
    <property type="entry name" value="Plug_dom_sf"/>
</dbReference>
<dbReference type="InterPro" id="IPR023996">
    <property type="entry name" value="TonB-dep_OMP_SusC/RagA"/>
</dbReference>
<dbReference type="InterPro" id="IPR023997">
    <property type="entry name" value="TonB-dep_OMP_SusC/RagA_CS"/>
</dbReference>
<evidence type="ECO:0000313" key="9">
    <source>
        <dbReference type="EMBL" id="NIJ54645.1"/>
    </source>
</evidence>
<keyword evidence="6 7" id="KW-0998">Cell outer membrane</keyword>
<comment type="similarity">
    <text evidence="7">Belongs to the TonB-dependent receptor family.</text>
</comment>
<sequence>MKKLRPPLRVILVMIKFSCIPLFLAVLTVGVSAAKEGHAQELLTRPMSLNVQNQEFAAVLSKIEKASDVKFSYEPSLINSKGKVSLIAQAEPLSQVLDRLLKPNQLAYDVSGKYIIITPATGQTGFGSSVQSIPDVPVPIDITGKVTDENGAGLPGVSVVLKGTQKGTTTNAAGTYTIASTENSPVLVFSFVGYLSQEITVDSQTKVYITLKVDNKSLEEVVVIGYGTVRKSDMTGAVSSISTDKFSEQNISRVDQVLQGRAPGVIVTNTVGAPGADVTVRIRGANSALGSNEPLYVIDGYVGADFNLINPNDIATLEVLKDASSTAIYGSRGSNGVIIITTKGGKKGKLRLTYQGQMYQSEVIKKYDVLSAADFAKVVNERNTALNLAPAFSQEQINAFTQNGGSRWQDDIFRKAVGQDHQLGISGATEKTSFLISANYLNQNGVVENSYFKRYSLRSNMTTQLNDKLSFRLNVFGAGSTNFNTQIRTGSSSNPIVQSLSWAPTTPAFGADGTYTINDPTSSNKPNPLALIYDQENILEKSSINAIGGLKYEFIKGLSLNVQYVVDYLALTNKSFSGKYVTNFNPTAGQSNGRQLTLQSTSSLNFDRVINNIHKINAVAVFETQEFTGNYFNANATGLKFPELKYDNLGQASAFTTGSNFTKWSLLSLLGRVNYSLKDRYLLSVSVRRDGSSKFRGDNRYSTFPAVALGWNLANEPFIENLDLFTTLKLRGSWGKTGSQAISPYATESGYITNIFYAFNSTGLSSGIQLGNPGNKDLRWETTTQRDLGLEVGLFNGRLNMEFDYFIKNTTDLLLNRPLPLYAGGGSIASNLGEIENKGWEFSIGATILKVNDLSWKTDFNFSKVKNKVVSLGNVATRIFSSPNVSGIASAPEFVYQPGQPLGSIWGLKYLGTWKPSEAQEAATFGNKPGDARYQDLNGNMLIGAEDFQIIGSGIPQMAAGFNNTVTYKNFTLNFFFQGIFGVDKLNYSRGAALMAERDTRQAILSEIQERYIPGVNESSDFPAFSVSNKIQTQSTMFLEKGDFIRLKNLGLSYNIPKVIPQIEDIKLSVRVANLLTFAKYKGIDPETNSVGTTTDLNQGVDYGSYPNAKTYTIGLSVTF</sequence>
<gene>
    <name evidence="9" type="ORF">FHS68_003827</name>
</gene>
<evidence type="ECO:0000313" key="10">
    <source>
        <dbReference type="Proteomes" id="UP001179181"/>
    </source>
</evidence>
<dbReference type="InterPro" id="IPR011662">
    <property type="entry name" value="Secretin/TonB_short_N"/>
</dbReference>
<accession>A0ABX0USB3</accession>
<keyword evidence="5 7" id="KW-0472">Membrane</keyword>
<organism evidence="9 10">
    <name type="scientific">Dyadobacter arcticus</name>
    <dbReference type="NCBI Taxonomy" id="1078754"/>
    <lineage>
        <taxon>Bacteria</taxon>
        <taxon>Pseudomonadati</taxon>
        <taxon>Bacteroidota</taxon>
        <taxon>Cytophagia</taxon>
        <taxon>Cytophagales</taxon>
        <taxon>Spirosomataceae</taxon>
        <taxon>Dyadobacter</taxon>
    </lineage>
</organism>
<dbReference type="SUPFAM" id="SSF49464">
    <property type="entry name" value="Carboxypeptidase regulatory domain-like"/>
    <property type="match status" value="1"/>
</dbReference>